<name>A0ABN2LNW4_9MICO</name>
<dbReference type="Pfam" id="PF02391">
    <property type="entry name" value="MoaE"/>
    <property type="match status" value="1"/>
</dbReference>
<accession>A0ABN2LNW4</accession>
<organism evidence="1 2">
    <name type="scientific">Nostocoides veronense</name>
    <dbReference type="NCBI Taxonomy" id="330836"/>
    <lineage>
        <taxon>Bacteria</taxon>
        <taxon>Bacillati</taxon>
        <taxon>Actinomycetota</taxon>
        <taxon>Actinomycetes</taxon>
        <taxon>Micrococcales</taxon>
        <taxon>Intrasporangiaceae</taxon>
        <taxon>Nostocoides</taxon>
    </lineage>
</organism>
<reference evidence="1 2" key="1">
    <citation type="journal article" date="2019" name="Int. J. Syst. Evol. Microbiol.">
        <title>The Global Catalogue of Microorganisms (GCM) 10K type strain sequencing project: providing services to taxonomists for standard genome sequencing and annotation.</title>
        <authorList>
            <consortium name="The Broad Institute Genomics Platform"/>
            <consortium name="The Broad Institute Genome Sequencing Center for Infectious Disease"/>
            <person name="Wu L."/>
            <person name="Ma J."/>
        </authorList>
    </citation>
    <scope>NUCLEOTIDE SEQUENCE [LARGE SCALE GENOMIC DNA]</scope>
    <source>
        <strain evidence="1 2">JCM 15592</strain>
    </source>
</reference>
<dbReference type="InterPro" id="IPR036563">
    <property type="entry name" value="MoaE_sf"/>
</dbReference>
<dbReference type="Proteomes" id="UP001499938">
    <property type="component" value="Unassembled WGS sequence"/>
</dbReference>
<comment type="caution">
    <text evidence="1">The sequence shown here is derived from an EMBL/GenBank/DDBJ whole genome shotgun (WGS) entry which is preliminary data.</text>
</comment>
<dbReference type="CDD" id="cd00756">
    <property type="entry name" value="MoaE"/>
    <property type="match status" value="1"/>
</dbReference>
<sequence length="149" mass="15814">MSPQEREPAEGVVRLCAIRDQALSVDEALSAIADPACGGQVLFVGRVRDHDHARAVTALAYQAHPQATERMAAVCAEIAQEYDVRAVAALHRVGDLRIGDIAVVTAVAAAHRGAAFEAGQALIDRLKASTPIWKNQHFADGASEWVGLP</sequence>
<evidence type="ECO:0000313" key="2">
    <source>
        <dbReference type="Proteomes" id="UP001499938"/>
    </source>
</evidence>
<dbReference type="SUPFAM" id="SSF54690">
    <property type="entry name" value="Molybdopterin synthase subunit MoaE"/>
    <property type="match status" value="1"/>
</dbReference>
<dbReference type="PANTHER" id="PTHR23404">
    <property type="entry name" value="MOLYBDOPTERIN SYNTHASE RELATED"/>
    <property type="match status" value="1"/>
</dbReference>
<protein>
    <submittedName>
        <fullName evidence="1">Molybdenum cofactor biosynthesis protein MoaE</fullName>
    </submittedName>
</protein>
<dbReference type="RefSeq" id="WP_344084170.1">
    <property type="nucleotide sequence ID" value="NZ_BAAAPO010000031.1"/>
</dbReference>
<dbReference type="Gene3D" id="3.90.1170.40">
    <property type="entry name" value="Molybdopterin biosynthesis MoaE subunit"/>
    <property type="match status" value="1"/>
</dbReference>
<dbReference type="InterPro" id="IPR003448">
    <property type="entry name" value="Mopterin_biosynth_MoaE"/>
</dbReference>
<gene>
    <name evidence="1" type="ORF">GCM10009811_19150</name>
</gene>
<keyword evidence="2" id="KW-1185">Reference proteome</keyword>
<proteinExistence type="predicted"/>
<dbReference type="EMBL" id="BAAAPO010000031">
    <property type="protein sequence ID" value="GAA1794836.1"/>
    <property type="molecule type" value="Genomic_DNA"/>
</dbReference>
<evidence type="ECO:0000313" key="1">
    <source>
        <dbReference type="EMBL" id="GAA1794836.1"/>
    </source>
</evidence>